<dbReference type="EMBL" id="CP003346">
    <property type="protein sequence ID" value="AGA78976.1"/>
    <property type="molecule type" value="Genomic_DNA"/>
</dbReference>
<evidence type="ECO:0000259" key="1">
    <source>
        <dbReference type="Pfam" id="PF00535"/>
    </source>
</evidence>
<dbReference type="PANTHER" id="PTHR22916">
    <property type="entry name" value="GLYCOSYLTRANSFERASE"/>
    <property type="match status" value="1"/>
</dbReference>
<gene>
    <name evidence="2" type="ordered locus">Echvi_2736</name>
</gene>
<dbReference type="SUPFAM" id="SSF53448">
    <property type="entry name" value="Nucleotide-diphospho-sugar transferases"/>
    <property type="match status" value="1"/>
</dbReference>
<dbReference type="Pfam" id="PF00535">
    <property type="entry name" value="Glycos_transf_2"/>
    <property type="match status" value="1"/>
</dbReference>
<keyword evidence="2" id="KW-0808">Transferase</keyword>
<dbReference type="PATRIC" id="fig|926556.3.peg.2885"/>
<organism evidence="2 3">
    <name type="scientific">Echinicola vietnamensis (strain DSM 17526 / LMG 23754 / KMM 6221)</name>
    <dbReference type="NCBI Taxonomy" id="926556"/>
    <lineage>
        <taxon>Bacteria</taxon>
        <taxon>Pseudomonadati</taxon>
        <taxon>Bacteroidota</taxon>
        <taxon>Cytophagia</taxon>
        <taxon>Cytophagales</taxon>
        <taxon>Cyclobacteriaceae</taxon>
        <taxon>Echinicola</taxon>
    </lineage>
</organism>
<dbReference type="STRING" id="926556.Echvi_2736"/>
<dbReference type="KEGG" id="evi:Echvi_2736"/>
<dbReference type="RefSeq" id="WP_015266529.1">
    <property type="nucleotide sequence ID" value="NC_019904.1"/>
</dbReference>
<accession>L0G1V9</accession>
<sequence>MIQNNLVSIIIPSYNYGQFINKTISNLKAQSYSNWEAIIIDDGSTDDTEEVITNAIGKDKRFTYLKIKNKGNAAARNVGLDLATGDYIQFLDADDLLSEQKLEIQVEALHAKDENVISYTNNVYFKHENPKKYFPDFNMQGIEWMPKISSSDFEALSTLVINNFAVISSPLINHKFLKKNNIKFPEHLNSKVDWIFWIDCLLAGASLEYLDEPLATTLIRRHSSSITVQDEVLKFGEIHARDLIHKRLVKANLSTEERLKLISENNQRKAALIRNHFYHSSLLNIKTLNLLYKNTNPITFVKYFFKSLNYKRKQLI</sequence>
<dbReference type="OrthoDB" id="6307329at2"/>
<keyword evidence="3" id="KW-1185">Reference proteome</keyword>
<dbReference type="HOGENOM" id="CLU_025996_0_5_10"/>
<dbReference type="eggNOG" id="COG0463">
    <property type="taxonomic scope" value="Bacteria"/>
</dbReference>
<dbReference type="CDD" id="cd00761">
    <property type="entry name" value="Glyco_tranf_GTA_type"/>
    <property type="match status" value="1"/>
</dbReference>
<protein>
    <submittedName>
        <fullName evidence="2">Glycosyl transferase</fullName>
    </submittedName>
</protein>
<dbReference type="PANTHER" id="PTHR22916:SF3">
    <property type="entry name" value="UDP-GLCNAC:BETAGAL BETA-1,3-N-ACETYLGLUCOSAMINYLTRANSFERASE-LIKE PROTEIN 1"/>
    <property type="match status" value="1"/>
</dbReference>
<name>L0G1V9_ECHVK</name>
<dbReference type="InterPro" id="IPR029044">
    <property type="entry name" value="Nucleotide-diphossugar_trans"/>
</dbReference>
<dbReference type="InterPro" id="IPR001173">
    <property type="entry name" value="Glyco_trans_2-like"/>
</dbReference>
<dbReference type="Gene3D" id="3.90.550.10">
    <property type="entry name" value="Spore Coat Polysaccharide Biosynthesis Protein SpsA, Chain A"/>
    <property type="match status" value="1"/>
</dbReference>
<reference evidence="3" key="1">
    <citation type="submission" date="2012-02" db="EMBL/GenBank/DDBJ databases">
        <title>The complete genome of Echinicola vietnamensis DSM 17526.</title>
        <authorList>
            <person name="Lucas S."/>
            <person name="Copeland A."/>
            <person name="Lapidus A."/>
            <person name="Glavina del Rio T."/>
            <person name="Dalin E."/>
            <person name="Tice H."/>
            <person name="Bruce D."/>
            <person name="Goodwin L."/>
            <person name="Pitluck S."/>
            <person name="Peters L."/>
            <person name="Ovchinnikova G."/>
            <person name="Teshima H."/>
            <person name="Kyrpides N."/>
            <person name="Mavromatis K."/>
            <person name="Ivanova N."/>
            <person name="Brettin T."/>
            <person name="Detter J.C."/>
            <person name="Han C."/>
            <person name="Larimer F."/>
            <person name="Land M."/>
            <person name="Hauser L."/>
            <person name="Markowitz V."/>
            <person name="Cheng J.-F."/>
            <person name="Hugenholtz P."/>
            <person name="Woyke T."/>
            <person name="Wu D."/>
            <person name="Brambilla E."/>
            <person name="Klenk H.-P."/>
            <person name="Eisen J.A."/>
        </authorList>
    </citation>
    <scope>NUCLEOTIDE SEQUENCE [LARGE SCALE GENOMIC DNA]</scope>
    <source>
        <strain evidence="3">DSM 17526 / LMG 23754 / KMM 6221</strain>
    </source>
</reference>
<proteinExistence type="predicted"/>
<dbReference type="Proteomes" id="UP000010796">
    <property type="component" value="Chromosome"/>
</dbReference>
<dbReference type="AlphaFoldDB" id="L0G1V9"/>
<evidence type="ECO:0000313" key="2">
    <source>
        <dbReference type="EMBL" id="AGA78976.1"/>
    </source>
</evidence>
<dbReference type="GO" id="GO:0016758">
    <property type="term" value="F:hexosyltransferase activity"/>
    <property type="evidence" value="ECO:0007669"/>
    <property type="project" value="UniProtKB-ARBA"/>
</dbReference>
<evidence type="ECO:0000313" key="3">
    <source>
        <dbReference type="Proteomes" id="UP000010796"/>
    </source>
</evidence>
<feature type="domain" description="Glycosyltransferase 2-like" evidence="1">
    <location>
        <begin position="8"/>
        <end position="136"/>
    </location>
</feature>